<dbReference type="InterPro" id="IPR012255">
    <property type="entry name" value="ETF_b"/>
</dbReference>
<gene>
    <name evidence="2" type="primary">carD_35</name>
    <name evidence="2" type="ORF">SDC9_75995</name>
</gene>
<organism evidence="2">
    <name type="scientific">bioreactor metagenome</name>
    <dbReference type="NCBI Taxonomy" id="1076179"/>
    <lineage>
        <taxon>unclassified sequences</taxon>
        <taxon>metagenomes</taxon>
        <taxon>ecological metagenomes</taxon>
    </lineage>
</organism>
<dbReference type="PANTHER" id="PTHR21294:SF17">
    <property type="entry name" value="PROTEIN FIXA"/>
    <property type="match status" value="1"/>
</dbReference>
<reference evidence="2" key="1">
    <citation type="submission" date="2019-08" db="EMBL/GenBank/DDBJ databases">
        <authorList>
            <person name="Kucharzyk K."/>
            <person name="Murdoch R.W."/>
            <person name="Higgins S."/>
            <person name="Loffler F."/>
        </authorList>
    </citation>
    <scope>NUCLEOTIDE SEQUENCE</scope>
</reference>
<dbReference type="GO" id="GO:0009055">
    <property type="term" value="F:electron transfer activity"/>
    <property type="evidence" value="ECO:0007669"/>
    <property type="project" value="InterPro"/>
</dbReference>
<dbReference type="PIRSF" id="PIRSF000090">
    <property type="entry name" value="Beta-ETF"/>
    <property type="match status" value="1"/>
</dbReference>
<evidence type="ECO:0000313" key="2">
    <source>
        <dbReference type="EMBL" id="MPM29455.1"/>
    </source>
</evidence>
<dbReference type="EC" id="1.3.1.108" evidence="2"/>
<dbReference type="InterPro" id="IPR014729">
    <property type="entry name" value="Rossmann-like_a/b/a_fold"/>
</dbReference>
<dbReference type="AlphaFoldDB" id="A0A644YLI9"/>
<sequence>MMVREGIPTVISDLDKHALEAALALRDKNQGKVSVFTMAPESAKENLLQALAMGADEAFLLSDRAFAGADTLATSCTLAAAIREKGPFDIVITGNESDDGSTGQVSAQLGEWLGLPHVMNVSALSYSENFLEVTVLSEDGTIDYKVTLPAVLGVTRKVNKPRLANIMGMLKAKSKPLTVLHYGDFTVDENFIGLKGSPTQPGDIYSPQMSRKTEELSGSPEEIADRIIQELIKAGVRH</sequence>
<accession>A0A644YLI9</accession>
<name>A0A644YLI9_9ZZZZ</name>
<keyword evidence="2" id="KW-0560">Oxidoreductase</keyword>
<comment type="caution">
    <text evidence="2">The sequence shown here is derived from an EMBL/GenBank/DDBJ whole genome shotgun (WGS) entry which is preliminary data.</text>
</comment>
<dbReference type="SUPFAM" id="SSF52402">
    <property type="entry name" value="Adenine nucleotide alpha hydrolases-like"/>
    <property type="match status" value="1"/>
</dbReference>
<feature type="domain" description="Electron transfer flavoprotein alpha/beta-subunit N-terminal" evidence="1">
    <location>
        <begin position="3"/>
        <end position="189"/>
    </location>
</feature>
<dbReference type="CDD" id="cd01714">
    <property type="entry name" value="ETF_beta"/>
    <property type="match status" value="1"/>
</dbReference>
<dbReference type="Pfam" id="PF01012">
    <property type="entry name" value="ETF"/>
    <property type="match status" value="1"/>
</dbReference>
<dbReference type="InterPro" id="IPR014730">
    <property type="entry name" value="ETF_a/b_N"/>
</dbReference>
<dbReference type="InterPro" id="IPR033948">
    <property type="entry name" value="ETF_beta_N"/>
</dbReference>
<proteinExistence type="predicted"/>
<dbReference type="EMBL" id="VSSQ01005515">
    <property type="protein sequence ID" value="MPM29455.1"/>
    <property type="molecule type" value="Genomic_DNA"/>
</dbReference>
<dbReference type="SMART" id="SM00893">
    <property type="entry name" value="ETF"/>
    <property type="match status" value="1"/>
</dbReference>
<dbReference type="PANTHER" id="PTHR21294">
    <property type="entry name" value="ELECTRON TRANSFER FLAVOPROTEIN BETA-SUBUNIT"/>
    <property type="match status" value="1"/>
</dbReference>
<protein>
    <submittedName>
        <fullName evidence="2">Caffeyl-CoA reductase-Etf complex subunit CarD</fullName>
        <ecNumber evidence="2">1.3.1.108</ecNumber>
    </submittedName>
</protein>
<evidence type="ECO:0000259" key="1">
    <source>
        <dbReference type="SMART" id="SM00893"/>
    </source>
</evidence>
<dbReference type="Gene3D" id="3.40.50.620">
    <property type="entry name" value="HUPs"/>
    <property type="match status" value="1"/>
</dbReference>
<dbReference type="GO" id="GO:0016491">
    <property type="term" value="F:oxidoreductase activity"/>
    <property type="evidence" value="ECO:0007669"/>
    <property type="project" value="UniProtKB-KW"/>
</dbReference>